<evidence type="ECO:0000259" key="6">
    <source>
        <dbReference type="Pfam" id="PF07980"/>
    </source>
</evidence>
<reference evidence="8 9" key="1">
    <citation type="submission" date="2016-11" db="EMBL/GenBank/DDBJ databases">
        <authorList>
            <person name="Jaros S."/>
            <person name="Januszkiewicz K."/>
            <person name="Wedrychowicz H."/>
        </authorList>
    </citation>
    <scope>NUCLEOTIDE SEQUENCE [LARGE SCALE GENOMIC DNA]</scope>
    <source>
        <strain evidence="8 9">DSM 24787</strain>
    </source>
</reference>
<sequence length="461" mass="52392">MRSWIFFTGILLLLLSCNKAEFLDKKPQTSLLVPTQLKDFEKLLDGNDMSVSGILGEISAGDFYFPDDESWEAIPNQEERNAYIWAKRIYAGQESLTDWSTLYKQVLYANITLEGLDKLKPSADEQYDFDRIKGWALFIRGHAFYNLAQTYAPVYDKDKAALQSGIPLRLESDVTVRSTRASVQATYKQLLADLEQATTLLPEKIPGTDRNRPYKAAAKALLARVYLNMREYDKAYEYAEDVLKTQHTLLDYATISTASFTPFNINTNTEVLYSCKHYVSASLSIYSLLLASNTLVDSTLYKMYGTNDLRKSILFGLSFVHEKPGIKGSYEGNLQPFTGLAIDETILIKAECQIRSGNYGDGITTLNDLLKTRWKKDTYVPYTANNQDEALRIVLDERRKELPFRGIRWQDLRRLNAGGANITLKRLVKGVEYELTPNSPRYTMPIPDTEILLSGLEQNAR</sequence>
<feature type="domain" description="SusD-like N-terminal" evidence="7">
    <location>
        <begin position="21"/>
        <end position="227"/>
    </location>
</feature>
<dbReference type="PROSITE" id="PS51257">
    <property type="entry name" value="PROKAR_LIPOPROTEIN"/>
    <property type="match status" value="1"/>
</dbReference>
<evidence type="ECO:0000313" key="8">
    <source>
        <dbReference type="EMBL" id="SIO14138.1"/>
    </source>
</evidence>
<dbReference type="AlphaFoldDB" id="A0A1N6H2U0"/>
<dbReference type="GO" id="GO:0009279">
    <property type="term" value="C:cell outer membrane"/>
    <property type="evidence" value="ECO:0007669"/>
    <property type="project" value="UniProtKB-SubCell"/>
</dbReference>
<dbReference type="STRING" id="536979.SAMN04488055_3143"/>
<dbReference type="Proteomes" id="UP000185003">
    <property type="component" value="Unassembled WGS sequence"/>
</dbReference>
<evidence type="ECO:0000256" key="3">
    <source>
        <dbReference type="ARBA" id="ARBA00022729"/>
    </source>
</evidence>
<keyword evidence="4" id="KW-0472">Membrane</keyword>
<evidence type="ECO:0000256" key="5">
    <source>
        <dbReference type="ARBA" id="ARBA00023237"/>
    </source>
</evidence>
<accession>A0A1N6H2U0</accession>
<keyword evidence="9" id="KW-1185">Reference proteome</keyword>
<keyword evidence="5" id="KW-0998">Cell outer membrane</keyword>
<dbReference type="Gene3D" id="1.25.40.390">
    <property type="match status" value="1"/>
</dbReference>
<evidence type="ECO:0000259" key="7">
    <source>
        <dbReference type="Pfam" id="PF14322"/>
    </source>
</evidence>
<dbReference type="Pfam" id="PF14322">
    <property type="entry name" value="SusD-like_3"/>
    <property type="match status" value="1"/>
</dbReference>
<evidence type="ECO:0000256" key="1">
    <source>
        <dbReference type="ARBA" id="ARBA00004442"/>
    </source>
</evidence>
<evidence type="ECO:0000256" key="4">
    <source>
        <dbReference type="ARBA" id="ARBA00023136"/>
    </source>
</evidence>
<feature type="domain" description="RagB/SusD" evidence="6">
    <location>
        <begin position="320"/>
        <end position="451"/>
    </location>
</feature>
<dbReference type="InterPro" id="IPR012944">
    <property type="entry name" value="SusD_RagB_dom"/>
</dbReference>
<comment type="subcellular location">
    <subcellularLocation>
        <location evidence="1">Cell outer membrane</location>
    </subcellularLocation>
</comment>
<dbReference type="EMBL" id="FSRA01000001">
    <property type="protein sequence ID" value="SIO14138.1"/>
    <property type="molecule type" value="Genomic_DNA"/>
</dbReference>
<gene>
    <name evidence="8" type="ORF">SAMN04488055_3143</name>
</gene>
<dbReference type="SUPFAM" id="SSF48452">
    <property type="entry name" value="TPR-like"/>
    <property type="match status" value="1"/>
</dbReference>
<dbReference type="RefSeq" id="WP_074240623.1">
    <property type="nucleotide sequence ID" value="NZ_FSRA01000001.1"/>
</dbReference>
<comment type="similarity">
    <text evidence="2">Belongs to the SusD family.</text>
</comment>
<dbReference type="InterPro" id="IPR033985">
    <property type="entry name" value="SusD-like_N"/>
</dbReference>
<dbReference type="InterPro" id="IPR011990">
    <property type="entry name" value="TPR-like_helical_dom_sf"/>
</dbReference>
<proteinExistence type="inferred from homology"/>
<evidence type="ECO:0000256" key="2">
    <source>
        <dbReference type="ARBA" id="ARBA00006275"/>
    </source>
</evidence>
<protein>
    <submittedName>
        <fullName evidence="8">SusD family protein</fullName>
    </submittedName>
</protein>
<evidence type="ECO:0000313" key="9">
    <source>
        <dbReference type="Proteomes" id="UP000185003"/>
    </source>
</evidence>
<keyword evidence="3" id="KW-0732">Signal</keyword>
<dbReference type="Pfam" id="PF07980">
    <property type="entry name" value="SusD_RagB"/>
    <property type="match status" value="1"/>
</dbReference>
<dbReference type="OrthoDB" id="653598at2"/>
<name>A0A1N6H2U0_9BACT</name>
<organism evidence="8 9">
    <name type="scientific">Chitinophaga niabensis</name>
    <dbReference type="NCBI Taxonomy" id="536979"/>
    <lineage>
        <taxon>Bacteria</taxon>
        <taxon>Pseudomonadati</taxon>
        <taxon>Bacteroidota</taxon>
        <taxon>Chitinophagia</taxon>
        <taxon>Chitinophagales</taxon>
        <taxon>Chitinophagaceae</taxon>
        <taxon>Chitinophaga</taxon>
    </lineage>
</organism>